<sequence>HRWVCAFGCCSSKIAAEAPPVYVEKLRVPGKPATFVAPDVRKTSHKKGRWCWSSARHLRNSQKSSTPSTFRQESRQMTHAFVFNHAPRIHARMYMYTYAPLQKHHILIY</sequence>
<evidence type="ECO:0000313" key="1">
    <source>
        <dbReference type="EMBL" id="KYF39467.1"/>
    </source>
</evidence>
<dbReference type="Proteomes" id="UP000074247">
    <property type="component" value="Unassembled WGS sequence"/>
</dbReference>
<gene>
    <name evidence="1" type="ORF">TGARI_371830</name>
</gene>
<dbReference type="AlphaFoldDB" id="A0A139XL11"/>
<name>A0A139XL11_TOXGO</name>
<dbReference type="VEuPathDB" id="ToxoDB:TGARI_371830"/>
<evidence type="ECO:0000313" key="2">
    <source>
        <dbReference type="Proteomes" id="UP000074247"/>
    </source>
</evidence>
<reference evidence="1 2" key="1">
    <citation type="journal article" date="2016" name="Nat. Commun.">
        <title>Local admixture of amplified and diversified secreted pathogenesis determinants shapes mosaic Toxoplasma gondii genomes.</title>
        <authorList>
            <person name="Lorenzi H."/>
            <person name="Khan A."/>
            <person name="Behnke M.S."/>
            <person name="Namasivayam S."/>
            <person name="Swapna L.S."/>
            <person name="Hadjithomas M."/>
            <person name="Karamycheva S."/>
            <person name="Pinney D."/>
            <person name="Brunk B.P."/>
            <person name="Ajioka J.W."/>
            <person name="Ajzenberg D."/>
            <person name="Boothroyd J.C."/>
            <person name="Boyle J.P."/>
            <person name="Darde M.L."/>
            <person name="Diaz-Miranda M.A."/>
            <person name="Dubey J.P."/>
            <person name="Fritz H.M."/>
            <person name="Gennari S.M."/>
            <person name="Gregory B.D."/>
            <person name="Kim K."/>
            <person name="Saeij J.P."/>
            <person name="Su C."/>
            <person name="White M.W."/>
            <person name="Zhu X.Q."/>
            <person name="Howe D.K."/>
            <person name="Rosenthal B.M."/>
            <person name="Grigg M.E."/>
            <person name="Parkinson J."/>
            <person name="Liu L."/>
            <person name="Kissinger J.C."/>
            <person name="Roos D.S."/>
            <person name="Sibley L.D."/>
        </authorList>
    </citation>
    <scope>NUCLEOTIDE SEQUENCE [LARGE SCALE GENOMIC DNA]</scope>
    <source>
        <strain evidence="1 2">ARI</strain>
    </source>
</reference>
<feature type="non-terminal residue" evidence="1">
    <location>
        <position position="1"/>
    </location>
</feature>
<proteinExistence type="predicted"/>
<dbReference type="EMBL" id="AGQS02005729">
    <property type="protein sequence ID" value="KYF39467.1"/>
    <property type="molecule type" value="Genomic_DNA"/>
</dbReference>
<accession>A0A139XL11</accession>
<comment type="caution">
    <text evidence="1">The sequence shown here is derived from an EMBL/GenBank/DDBJ whole genome shotgun (WGS) entry which is preliminary data.</text>
</comment>
<protein>
    <submittedName>
        <fullName evidence="1">Uncharacterized protein</fullName>
    </submittedName>
</protein>
<organism evidence="1 2">
    <name type="scientific">Toxoplasma gondii ARI</name>
    <dbReference type="NCBI Taxonomy" id="1074872"/>
    <lineage>
        <taxon>Eukaryota</taxon>
        <taxon>Sar</taxon>
        <taxon>Alveolata</taxon>
        <taxon>Apicomplexa</taxon>
        <taxon>Conoidasida</taxon>
        <taxon>Coccidia</taxon>
        <taxon>Eucoccidiorida</taxon>
        <taxon>Eimeriorina</taxon>
        <taxon>Sarcocystidae</taxon>
        <taxon>Toxoplasma</taxon>
    </lineage>
</organism>
<feature type="non-terminal residue" evidence="1">
    <location>
        <position position="109"/>
    </location>
</feature>